<sequence>MSGVLPSSFLSIKTPQPHFISGASLNPAHNCLLNISPSNLCGKVQVSKHQRTLTVRAV</sequence>
<gene>
    <name evidence="1" type="ORF">Pint_28736</name>
</gene>
<dbReference type="EMBL" id="CM047740">
    <property type="protein sequence ID" value="KAJ0039936.1"/>
    <property type="molecule type" value="Genomic_DNA"/>
</dbReference>
<reference evidence="2" key="1">
    <citation type="journal article" date="2023" name="G3 (Bethesda)">
        <title>Genome assembly and association tests identify interacting loci associated with vigor, precocity, and sex in interspecific pistachio rootstocks.</title>
        <authorList>
            <person name="Palmer W."/>
            <person name="Jacygrad E."/>
            <person name="Sagayaradj S."/>
            <person name="Cavanaugh K."/>
            <person name="Han R."/>
            <person name="Bertier L."/>
            <person name="Beede B."/>
            <person name="Kafkas S."/>
            <person name="Golino D."/>
            <person name="Preece J."/>
            <person name="Michelmore R."/>
        </authorList>
    </citation>
    <scope>NUCLEOTIDE SEQUENCE [LARGE SCALE GENOMIC DNA]</scope>
</reference>
<dbReference type="Proteomes" id="UP001163603">
    <property type="component" value="Chromosome 5"/>
</dbReference>
<name>A0ACC0YNE9_9ROSI</name>
<keyword evidence="2" id="KW-1185">Reference proteome</keyword>
<accession>A0ACC0YNE9</accession>
<organism evidence="1 2">
    <name type="scientific">Pistacia integerrima</name>
    <dbReference type="NCBI Taxonomy" id="434235"/>
    <lineage>
        <taxon>Eukaryota</taxon>
        <taxon>Viridiplantae</taxon>
        <taxon>Streptophyta</taxon>
        <taxon>Embryophyta</taxon>
        <taxon>Tracheophyta</taxon>
        <taxon>Spermatophyta</taxon>
        <taxon>Magnoliopsida</taxon>
        <taxon>eudicotyledons</taxon>
        <taxon>Gunneridae</taxon>
        <taxon>Pentapetalae</taxon>
        <taxon>rosids</taxon>
        <taxon>malvids</taxon>
        <taxon>Sapindales</taxon>
        <taxon>Anacardiaceae</taxon>
        <taxon>Pistacia</taxon>
    </lineage>
</organism>
<proteinExistence type="predicted"/>
<comment type="caution">
    <text evidence="1">The sequence shown here is derived from an EMBL/GenBank/DDBJ whole genome shotgun (WGS) entry which is preliminary data.</text>
</comment>
<evidence type="ECO:0000313" key="2">
    <source>
        <dbReference type="Proteomes" id="UP001163603"/>
    </source>
</evidence>
<protein>
    <submittedName>
        <fullName evidence="1">Uncharacterized protein</fullName>
    </submittedName>
</protein>
<evidence type="ECO:0000313" key="1">
    <source>
        <dbReference type="EMBL" id="KAJ0039936.1"/>
    </source>
</evidence>